<comment type="caution">
    <text evidence="4">The sequence shown here is derived from an EMBL/GenBank/DDBJ whole genome shotgun (WGS) entry which is preliminary data.</text>
</comment>
<dbReference type="InterPro" id="IPR032378">
    <property type="entry name" value="ZC3H15/TMA46_C"/>
</dbReference>
<dbReference type="SMART" id="SM00591">
    <property type="entry name" value="RWD"/>
    <property type="match status" value="1"/>
</dbReference>
<dbReference type="Gene3D" id="3.10.110.10">
    <property type="entry name" value="Ubiquitin Conjugating Enzyme"/>
    <property type="match status" value="1"/>
</dbReference>
<evidence type="ECO:0000256" key="2">
    <source>
        <dbReference type="SAM" id="MobiDB-lite"/>
    </source>
</evidence>
<organism evidence="4 5">
    <name type="scientific">Catenaria anguillulae PL171</name>
    <dbReference type="NCBI Taxonomy" id="765915"/>
    <lineage>
        <taxon>Eukaryota</taxon>
        <taxon>Fungi</taxon>
        <taxon>Fungi incertae sedis</taxon>
        <taxon>Blastocladiomycota</taxon>
        <taxon>Blastocladiomycetes</taxon>
        <taxon>Blastocladiales</taxon>
        <taxon>Catenariaceae</taxon>
        <taxon>Catenaria</taxon>
    </lineage>
</organism>
<dbReference type="PROSITE" id="PS50908">
    <property type="entry name" value="RWD"/>
    <property type="match status" value="1"/>
</dbReference>
<dbReference type="InterPro" id="IPR040213">
    <property type="entry name" value="GIR2-like"/>
</dbReference>
<dbReference type="SUPFAM" id="SSF54495">
    <property type="entry name" value="UBC-like"/>
    <property type="match status" value="1"/>
</dbReference>
<dbReference type="Proteomes" id="UP000193411">
    <property type="component" value="Unassembled WGS sequence"/>
</dbReference>
<feature type="coiled-coil region" evidence="1">
    <location>
        <begin position="165"/>
        <end position="225"/>
    </location>
</feature>
<feature type="compositionally biased region" description="Acidic residues" evidence="2">
    <location>
        <begin position="96"/>
        <end position="121"/>
    </location>
</feature>
<keyword evidence="1" id="KW-0175">Coiled coil</keyword>
<reference evidence="4 5" key="1">
    <citation type="submission" date="2016-07" db="EMBL/GenBank/DDBJ databases">
        <title>Pervasive Adenine N6-methylation of Active Genes in Fungi.</title>
        <authorList>
            <consortium name="DOE Joint Genome Institute"/>
            <person name="Mondo S.J."/>
            <person name="Dannebaum R.O."/>
            <person name="Kuo R.C."/>
            <person name="Labutti K."/>
            <person name="Haridas S."/>
            <person name="Kuo A."/>
            <person name="Salamov A."/>
            <person name="Ahrendt S.R."/>
            <person name="Lipzen A."/>
            <person name="Sullivan W."/>
            <person name="Andreopoulos W.B."/>
            <person name="Clum A."/>
            <person name="Lindquist E."/>
            <person name="Daum C."/>
            <person name="Ramamoorthy G.K."/>
            <person name="Gryganskyi A."/>
            <person name="Culley D."/>
            <person name="Magnuson J.K."/>
            <person name="James T.Y."/>
            <person name="O'Malley M.A."/>
            <person name="Stajich J.E."/>
            <person name="Spatafora J.W."/>
            <person name="Visel A."/>
            <person name="Grigoriev I.V."/>
        </authorList>
    </citation>
    <scope>NUCLEOTIDE SEQUENCE [LARGE SCALE GENOMIC DNA]</scope>
    <source>
        <strain evidence="4 5">PL171</strain>
    </source>
</reference>
<evidence type="ECO:0000256" key="1">
    <source>
        <dbReference type="SAM" id="Coils"/>
    </source>
</evidence>
<keyword evidence="5" id="KW-1185">Reference proteome</keyword>
<evidence type="ECO:0000313" key="5">
    <source>
        <dbReference type="Proteomes" id="UP000193411"/>
    </source>
</evidence>
<dbReference type="Pfam" id="PF16543">
    <property type="entry name" value="DFRP_C"/>
    <property type="match status" value="1"/>
</dbReference>
<protein>
    <recommendedName>
        <fullName evidence="3">RWD domain-containing protein</fullName>
    </recommendedName>
</protein>
<sequence length="310" mass="34432">MDYDQEQQNEVEILKSIFFDEFIDLSDPPSVRHYALALTPDESVFSDLFAAEEDYIRKKWRLYLTVTVPETYPEAAPELHLSLDPPESAIPTDAANDSDADAYGDSSDEEDLSYDPEEDEDHPLHPLRSLDHLISFADEQAASLAGEILVFTVVSALKEEMAAQATQLIHAHRAAEAERIRLEEEADNAKFRGTPVTIERFIEWKRKFDAEMAEKKLKAKAAEEKAAGVSAAVRARSAAAAAGAKTGRQLFESDKSLVMSDSRFLGEDDESVDAHAMAADQAAEGLERINLDEDDEENNVAAMLMHEKLD</sequence>
<evidence type="ECO:0000259" key="3">
    <source>
        <dbReference type="PROSITE" id="PS50908"/>
    </source>
</evidence>
<name>A0A1Y2HGP1_9FUNG</name>
<dbReference type="InterPro" id="IPR016135">
    <property type="entry name" value="UBQ-conjugating_enzyme/RWD"/>
</dbReference>
<feature type="region of interest" description="Disordered" evidence="2">
    <location>
        <begin position="81"/>
        <end position="125"/>
    </location>
</feature>
<dbReference type="STRING" id="765915.A0A1Y2HGP1"/>
<accession>A0A1Y2HGP1</accession>
<dbReference type="AlphaFoldDB" id="A0A1Y2HGP1"/>
<dbReference type="EMBL" id="MCFL01000033">
    <property type="protein sequence ID" value="ORZ33709.1"/>
    <property type="molecule type" value="Genomic_DNA"/>
</dbReference>
<dbReference type="PANTHER" id="PTHR12292">
    <property type="entry name" value="RWD DOMAIN-CONTAINING PROTEIN"/>
    <property type="match status" value="1"/>
</dbReference>
<feature type="domain" description="RWD" evidence="3">
    <location>
        <begin position="9"/>
        <end position="164"/>
    </location>
</feature>
<proteinExistence type="predicted"/>
<gene>
    <name evidence="4" type="ORF">BCR44DRAFT_156058</name>
</gene>
<dbReference type="OrthoDB" id="277175at2759"/>
<evidence type="ECO:0000313" key="4">
    <source>
        <dbReference type="EMBL" id="ORZ33709.1"/>
    </source>
</evidence>
<dbReference type="Pfam" id="PF05773">
    <property type="entry name" value="RWD"/>
    <property type="match status" value="1"/>
</dbReference>
<dbReference type="InterPro" id="IPR006575">
    <property type="entry name" value="RWD_dom"/>
</dbReference>